<keyword evidence="3" id="KW-0904">Protein phosphatase</keyword>
<evidence type="ECO:0000256" key="4">
    <source>
        <dbReference type="PIRSR" id="PIRSR617867-1"/>
    </source>
</evidence>
<organism evidence="6 7">
    <name type="scientific">SAR324 cluster bacterium</name>
    <dbReference type="NCBI Taxonomy" id="2024889"/>
    <lineage>
        <taxon>Bacteria</taxon>
        <taxon>Deltaproteobacteria</taxon>
        <taxon>SAR324 cluster</taxon>
    </lineage>
</organism>
<comment type="caution">
    <text evidence="6">The sequence shown here is derived from an EMBL/GenBank/DDBJ whole genome shotgun (WGS) entry which is preliminary data.</text>
</comment>
<feature type="active site" description="Proton donor" evidence="4">
    <location>
        <position position="126"/>
    </location>
</feature>
<evidence type="ECO:0000259" key="5">
    <source>
        <dbReference type="SMART" id="SM00226"/>
    </source>
</evidence>
<dbReference type="InterPro" id="IPR023485">
    <property type="entry name" value="Ptyr_pPase"/>
</dbReference>
<feature type="active site" description="Nucleophile" evidence="4">
    <location>
        <position position="8"/>
    </location>
</feature>
<dbReference type="PANTHER" id="PTHR47439">
    <property type="entry name" value="LOW MOLECULAR WEIGHT PHOSPHOTYROSINE PROTEIN PHOSPHATASE-RELATED"/>
    <property type="match status" value="1"/>
</dbReference>
<keyword evidence="2" id="KW-0378">Hydrolase</keyword>
<evidence type="ECO:0000256" key="3">
    <source>
        <dbReference type="ARBA" id="ARBA00022912"/>
    </source>
</evidence>
<dbReference type="SMART" id="SM00226">
    <property type="entry name" value="LMWPc"/>
    <property type="match status" value="1"/>
</dbReference>
<dbReference type="InterPro" id="IPR036196">
    <property type="entry name" value="Ptyr_pPase_sf"/>
</dbReference>
<dbReference type="GO" id="GO:0004725">
    <property type="term" value="F:protein tyrosine phosphatase activity"/>
    <property type="evidence" value="ECO:0007669"/>
    <property type="project" value="InterPro"/>
</dbReference>
<name>A0A2A4SRC8_9DELT</name>
<evidence type="ECO:0000256" key="1">
    <source>
        <dbReference type="ARBA" id="ARBA00011063"/>
    </source>
</evidence>
<comment type="similarity">
    <text evidence="1">Belongs to the low molecular weight phosphotyrosine protein phosphatase family.</text>
</comment>
<dbReference type="PANTHER" id="PTHR47439:SF1">
    <property type="entry name" value="ACID PHOSPHATASE"/>
    <property type="match status" value="1"/>
</dbReference>
<dbReference type="AlphaFoldDB" id="A0A2A4SRC8"/>
<evidence type="ECO:0000313" key="6">
    <source>
        <dbReference type="EMBL" id="PCI23649.1"/>
    </source>
</evidence>
<dbReference type="Pfam" id="PF01451">
    <property type="entry name" value="LMWPc"/>
    <property type="match status" value="1"/>
</dbReference>
<dbReference type="Gene3D" id="3.40.50.2300">
    <property type="match status" value="1"/>
</dbReference>
<evidence type="ECO:0000313" key="7">
    <source>
        <dbReference type="Proteomes" id="UP000218113"/>
    </source>
</evidence>
<sequence length="157" mass="17315">MKKVLFVCLGNICRSPTAEGVMKALIKQQGLEKQIFCDSAGTIGYHEGNPADARMCRHAQQRGYNLTSISRPVAADVDFRRFDLIIGMDQQNIQDLQALDQAGLFSDKIVKMTDYCRNLNVDAVPDPYYGGEQGFENVIDIIEDACNGLLAELTHGG</sequence>
<dbReference type="InterPro" id="IPR017867">
    <property type="entry name" value="Tyr_phospatase_low_mol_wt"/>
</dbReference>
<reference evidence="7" key="1">
    <citation type="submission" date="2017-08" db="EMBL/GenBank/DDBJ databases">
        <title>A dynamic microbial community with high functional redundancy inhabits the cold, oxic subseafloor aquifer.</title>
        <authorList>
            <person name="Tully B.J."/>
            <person name="Wheat C.G."/>
            <person name="Glazer B.T."/>
            <person name="Huber J.A."/>
        </authorList>
    </citation>
    <scope>NUCLEOTIDE SEQUENCE [LARGE SCALE GENOMIC DNA]</scope>
</reference>
<proteinExistence type="inferred from homology"/>
<accession>A0A2A4SRC8</accession>
<feature type="active site" evidence="4">
    <location>
        <position position="14"/>
    </location>
</feature>
<dbReference type="CDD" id="cd16343">
    <property type="entry name" value="LMWPTP"/>
    <property type="match status" value="1"/>
</dbReference>
<gene>
    <name evidence="6" type="ORF">COB67_12645</name>
</gene>
<feature type="domain" description="Phosphotyrosine protein phosphatase I" evidence="5">
    <location>
        <begin position="2"/>
        <end position="152"/>
    </location>
</feature>
<dbReference type="FunFam" id="3.40.50.2300:FF:000113">
    <property type="entry name" value="Low molecular weight protein-tyrosine-phosphatase"/>
    <property type="match status" value="1"/>
</dbReference>
<evidence type="ECO:0000256" key="2">
    <source>
        <dbReference type="ARBA" id="ARBA00022801"/>
    </source>
</evidence>
<dbReference type="EMBL" id="NVSR01000140">
    <property type="protein sequence ID" value="PCI23649.1"/>
    <property type="molecule type" value="Genomic_DNA"/>
</dbReference>
<dbReference type="PRINTS" id="PR00719">
    <property type="entry name" value="LMWPTPASE"/>
</dbReference>
<dbReference type="Proteomes" id="UP000218113">
    <property type="component" value="Unassembled WGS sequence"/>
</dbReference>
<protein>
    <submittedName>
        <fullName evidence="6">Phosphotyrosine protein phosphatase</fullName>
    </submittedName>
</protein>
<dbReference type="InterPro" id="IPR052995">
    <property type="entry name" value="LMW-PTP"/>
</dbReference>
<dbReference type="SUPFAM" id="SSF52788">
    <property type="entry name" value="Phosphotyrosine protein phosphatases I"/>
    <property type="match status" value="1"/>
</dbReference>